<dbReference type="GeneID" id="8109047"/>
<organism evidence="3 4">
    <name type="scientific">Talaromyces stipitatus (strain ATCC 10500 / CBS 375.48 / QM 6759 / NRRL 1006)</name>
    <name type="common">Penicillium stipitatum</name>
    <dbReference type="NCBI Taxonomy" id="441959"/>
    <lineage>
        <taxon>Eukaryota</taxon>
        <taxon>Fungi</taxon>
        <taxon>Dikarya</taxon>
        <taxon>Ascomycota</taxon>
        <taxon>Pezizomycotina</taxon>
        <taxon>Eurotiomycetes</taxon>
        <taxon>Eurotiomycetidae</taxon>
        <taxon>Eurotiales</taxon>
        <taxon>Trichocomaceae</taxon>
        <taxon>Talaromyces</taxon>
        <taxon>Talaromyces sect. Talaromyces</taxon>
    </lineage>
</organism>
<dbReference type="OrthoDB" id="4227298at2759"/>
<dbReference type="RefSeq" id="XP_002483950.1">
    <property type="nucleotide sequence ID" value="XM_002483905.1"/>
</dbReference>
<accession>B8MFI2</accession>
<name>B8MFI2_TALSN</name>
<keyword evidence="2" id="KW-0472">Membrane</keyword>
<evidence type="ECO:0000256" key="1">
    <source>
        <dbReference type="SAM" id="MobiDB-lite"/>
    </source>
</evidence>
<proteinExistence type="predicted"/>
<keyword evidence="2" id="KW-1133">Transmembrane helix</keyword>
<keyword evidence="2" id="KW-0812">Transmembrane</keyword>
<dbReference type="eggNOG" id="ENOG502SAXD">
    <property type="taxonomic scope" value="Eukaryota"/>
</dbReference>
<gene>
    <name evidence="3" type="ORF">TSTA_017900</name>
</gene>
<reference evidence="3" key="1">
    <citation type="submission" date="2007-10" db="EMBL/GenBank/DDBJ databases">
        <authorList>
            <person name="Zhao H."/>
            <person name="Waite J.H."/>
        </authorList>
    </citation>
    <scope>NUCLEOTIDE SEQUENCE</scope>
    <source>
        <strain evidence="3">ATCC 10500</strain>
    </source>
</reference>
<dbReference type="HOGENOM" id="CLU_1195561_0_0_1"/>
<evidence type="ECO:0000256" key="2">
    <source>
        <dbReference type="SAM" id="Phobius"/>
    </source>
</evidence>
<feature type="transmembrane region" description="Helical" evidence="2">
    <location>
        <begin position="50"/>
        <end position="74"/>
    </location>
</feature>
<dbReference type="EMBL" id="EQ962656">
    <property type="protein sequence ID" value="EED16717.1"/>
    <property type="molecule type" value="Genomic_DNA"/>
</dbReference>
<dbReference type="VEuPathDB" id="FungiDB:TSTA_017900"/>
<feature type="compositionally biased region" description="Polar residues" evidence="1">
    <location>
        <begin position="184"/>
        <end position="193"/>
    </location>
</feature>
<dbReference type="InParanoid" id="B8MFI2"/>
<dbReference type="EMBL" id="EQ962656">
    <property type="protein sequence ID" value="EED16716.1"/>
    <property type="molecule type" value="Genomic_DNA"/>
</dbReference>
<dbReference type="RefSeq" id="XP_002483951.1">
    <property type="nucleotide sequence ID" value="XM_002483906.1"/>
</dbReference>
<keyword evidence="4" id="KW-1185">Reference proteome</keyword>
<dbReference type="Proteomes" id="UP000001745">
    <property type="component" value="Unassembled WGS sequence"/>
</dbReference>
<evidence type="ECO:0000313" key="3">
    <source>
        <dbReference type="EMBL" id="EED16716.1"/>
    </source>
</evidence>
<dbReference type="AlphaFoldDB" id="B8MFI2"/>
<evidence type="ECO:0000313" key="4">
    <source>
        <dbReference type="Proteomes" id="UP000001745"/>
    </source>
</evidence>
<reference evidence="4" key="2">
    <citation type="journal article" date="2015" name="Genome Announc.">
        <title>Genome sequence of the AIDS-associated pathogen Penicillium marneffei (ATCC18224) and its near taxonomic relative Talaromyces stipitatus (ATCC10500).</title>
        <authorList>
            <person name="Nierman W.C."/>
            <person name="Fedorova-Abrams N.D."/>
            <person name="Andrianopoulos A."/>
        </authorList>
    </citation>
    <scope>NUCLEOTIDE SEQUENCE [LARGE SCALE GENOMIC DNA]</scope>
    <source>
        <strain evidence="4">ATCC 10500 / CBS 375.48 / QM 6759 / NRRL 1006</strain>
    </source>
</reference>
<protein>
    <submittedName>
        <fullName evidence="3">Uncharacterized protein</fullName>
    </submittedName>
</protein>
<sequence length="232" mass="25720">MRSILFQLAVEKKGKMWATALSDIFFLPVLLLVSIPLALSASITTALALITLFIRALVVYFELSIALLANFFLFPAHSPATGSLLALTEGTTPGIERTARTPKYSSHIGAQQTGFTKSRRGSLSSKDGVAEDYFSHHNHSQHGYAPIHSPHEALSSFISNNAERDFEGVGGWRTPLTRRKHHQTSSVPSLSRKNSSEEELLLDNNDDEVWLSINKRLELPSRRSAWKTHSLV</sequence>
<feature type="region of interest" description="Disordered" evidence="1">
    <location>
        <begin position="171"/>
        <end position="198"/>
    </location>
</feature>